<gene>
    <name evidence="2" type="ORF">JI435_063060</name>
</gene>
<keyword evidence="3" id="KW-1185">Reference proteome</keyword>
<dbReference type="EMBL" id="CP069031">
    <property type="protein sequence ID" value="QRC98952.1"/>
    <property type="molecule type" value="Genomic_DNA"/>
</dbReference>
<feature type="compositionally biased region" description="Basic and acidic residues" evidence="1">
    <location>
        <begin position="42"/>
        <end position="73"/>
    </location>
</feature>
<dbReference type="AlphaFoldDB" id="A0A7U2I4D2"/>
<organism evidence="2 3">
    <name type="scientific">Phaeosphaeria nodorum (strain SN15 / ATCC MYA-4574 / FGSC 10173)</name>
    <name type="common">Glume blotch fungus</name>
    <name type="synonym">Parastagonospora nodorum</name>
    <dbReference type="NCBI Taxonomy" id="321614"/>
    <lineage>
        <taxon>Eukaryota</taxon>
        <taxon>Fungi</taxon>
        <taxon>Dikarya</taxon>
        <taxon>Ascomycota</taxon>
        <taxon>Pezizomycotina</taxon>
        <taxon>Dothideomycetes</taxon>
        <taxon>Pleosporomycetidae</taxon>
        <taxon>Pleosporales</taxon>
        <taxon>Pleosporineae</taxon>
        <taxon>Phaeosphaeriaceae</taxon>
        <taxon>Parastagonospora</taxon>
    </lineage>
</organism>
<dbReference type="VEuPathDB" id="FungiDB:JI435_063060"/>
<evidence type="ECO:0000256" key="1">
    <source>
        <dbReference type="SAM" id="MobiDB-lite"/>
    </source>
</evidence>
<accession>A0A7U2I4D2</accession>
<dbReference type="RefSeq" id="XP_001796683.1">
    <property type="nucleotide sequence ID" value="XM_001796631.1"/>
</dbReference>
<dbReference type="KEGG" id="pno:SNOG_06306"/>
<dbReference type="Proteomes" id="UP000663193">
    <property type="component" value="Chromosome 9"/>
</dbReference>
<evidence type="ECO:0000313" key="3">
    <source>
        <dbReference type="Proteomes" id="UP000663193"/>
    </source>
</evidence>
<name>A0A7U2I4D2_PHANO</name>
<protein>
    <submittedName>
        <fullName evidence="2">Uncharacterized protein</fullName>
    </submittedName>
</protein>
<proteinExistence type="predicted"/>
<feature type="region of interest" description="Disordered" evidence="1">
    <location>
        <begin position="18"/>
        <end position="84"/>
    </location>
</feature>
<sequence length="151" mass="17288">MLRRSLTTTSFAFRRSFTTTARLRATNDKPPAKKPTSRQPPRPRDEHQSKENTRNGQEESVLDRMKAEFDPKSPHSTLGFANPKLSSEQRSRNLFLVTLATFFAFVTEPLMISAEQDEWFPSREAFLADLITSTVIQSRKEQDKESRIAGL</sequence>
<evidence type="ECO:0000313" key="2">
    <source>
        <dbReference type="EMBL" id="QRC98952.1"/>
    </source>
</evidence>
<reference evidence="3" key="1">
    <citation type="journal article" date="2021" name="BMC Genomics">
        <title>Chromosome-level genome assembly and manually-curated proteome of model necrotroph Parastagonospora nodorum Sn15 reveals a genome-wide trove of candidate effector homologs, and redundancy of virulence-related functions within an accessory chromosome.</title>
        <authorList>
            <person name="Bertazzoni S."/>
            <person name="Jones D.A.B."/>
            <person name="Phan H.T."/>
            <person name="Tan K.-C."/>
            <person name="Hane J.K."/>
        </authorList>
    </citation>
    <scope>NUCLEOTIDE SEQUENCE [LARGE SCALE GENOMIC DNA]</scope>
    <source>
        <strain evidence="3">SN15 / ATCC MYA-4574 / FGSC 10173)</strain>
    </source>
</reference>